<proteinExistence type="predicted"/>
<accession>A0ABN7S624</accession>
<organism evidence="1 2">
    <name type="scientific">Oikopleura dioica</name>
    <name type="common">Tunicate</name>
    <dbReference type="NCBI Taxonomy" id="34765"/>
    <lineage>
        <taxon>Eukaryota</taxon>
        <taxon>Metazoa</taxon>
        <taxon>Chordata</taxon>
        <taxon>Tunicata</taxon>
        <taxon>Appendicularia</taxon>
        <taxon>Copelata</taxon>
        <taxon>Oikopleuridae</taxon>
        <taxon>Oikopleura</taxon>
    </lineage>
</organism>
<evidence type="ECO:0000313" key="1">
    <source>
        <dbReference type="EMBL" id="CAG5089846.1"/>
    </source>
</evidence>
<dbReference type="EMBL" id="OU015568">
    <property type="protein sequence ID" value="CAG5089846.1"/>
    <property type="molecule type" value="Genomic_DNA"/>
</dbReference>
<reference evidence="1 2" key="1">
    <citation type="submission" date="2021-04" db="EMBL/GenBank/DDBJ databases">
        <authorList>
            <person name="Bliznina A."/>
        </authorList>
    </citation>
    <scope>NUCLEOTIDE SEQUENCE [LARGE SCALE GENOMIC DNA]</scope>
</reference>
<protein>
    <submittedName>
        <fullName evidence="1">Oidioi.mRNA.OKI2018_I69.PAR.g12373.t1.cds</fullName>
    </submittedName>
</protein>
<keyword evidence="2" id="KW-1185">Reference proteome</keyword>
<sequence>MDELAKRAESYTQVKIDNLNVQNWLSGGTHKVTGKIKKFELGDINFPGQEKLETNREAFFHFNPRNWNQEEAEIRNYFYEPTGLLTDLQDKTLIVCINGYTPPDTNAPNYPGRIAGQFEVAFVKCINI</sequence>
<dbReference type="Proteomes" id="UP001158576">
    <property type="component" value="Chromosome PAR"/>
</dbReference>
<name>A0ABN7S624_OIKDI</name>
<gene>
    <name evidence="1" type="ORF">OKIOD_LOCUS3931</name>
</gene>
<evidence type="ECO:0000313" key="2">
    <source>
        <dbReference type="Proteomes" id="UP001158576"/>
    </source>
</evidence>